<dbReference type="SUPFAM" id="SSF52218">
    <property type="entry name" value="Flavoproteins"/>
    <property type="match status" value="1"/>
</dbReference>
<dbReference type="InterPro" id="IPR008254">
    <property type="entry name" value="Flavodoxin/NO_synth"/>
</dbReference>
<reference evidence="2" key="1">
    <citation type="submission" date="2021-04" db="EMBL/GenBank/DDBJ databases">
        <title>Pseudonocardia sp. nov., isolated from sandy soil of mangrove forest.</title>
        <authorList>
            <person name="Zan Z."/>
            <person name="Huang R."/>
            <person name="Liu W."/>
        </authorList>
    </citation>
    <scope>NUCLEOTIDE SEQUENCE</scope>
    <source>
        <strain evidence="2">S2-4</strain>
    </source>
</reference>
<evidence type="ECO:0000259" key="1">
    <source>
        <dbReference type="PROSITE" id="PS50902"/>
    </source>
</evidence>
<feature type="domain" description="Flavodoxin-like" evidence="1">
    <location>
        <begin position="5"/>
        <end position="162"/>
    </location>
</feature>
<protein>
    <recommendedName>
        <fullName evidence="1">Flavodoxin-like domain-containing protein</fullName>
    </recommendedName>
</protein>
<sequence length="177" mass="18323">MDQPKVSVVYHGQGILQALAREVAAGAEEVGAVVRVRRLPGHAAPGAGAAEGLVESEDVHWPDAVVLGSPSRYGNLAPPLRAYLQQLRTLEGERLAEVVWSGFASADGLLHGGHEATLRTLFHMLSQLGGVVVPVSGLQGAGVRTAARCTGRDVADVARRLRAGAATELVPSGRTAG</sequence>
<dbReference type="Proteomes" id="UP001165283">
    <property type="component" value="Unassembled WGS sequence"/>
</dbReference>
<comment type="caution">
    <text evidence="2">The sequence shown here is derived from an EMBL/GenBank/DDBJ whole genome shotgun (WGS) entry which is preliminary data.</text>
</comment>
<evidence type="ECO:0000313" key="3">
    <source>
        <dbReference type="Proteomes" id="UP001165283"/>
    </source>
</evidence>
<name>A0ABT1ABA0_9PSEU</name>
<dbReference type="Gene3D" id="3.40.50.360">
    <property type="match status" value="1"/>
</dbReference>
<organism evidence="2 3">
    <name type="scientific">Pseudonocardia humida</name>
    <dbReference type="NCBI Taxonomy" id="2800819"/>
    <lineage>
        <taxon>Bacteria</taxon>
        <taxon>Bacillati</taxon>
        <taxon>Actinomycetota</taxon>
        <taxon>Actinomycetes</taxon>
        <taxon>Pseudonocardiales</taxon>
        <taxon>Pseudonocardiaceae</taxon>
        <taxon>Pseudonocardia</taxon>
    </lineage>
</organism>
<dbReference type="RefSeq" id="WP_252445032.1">
    <property type="nucleotide sequence ID" value="NZ_JAGSOV010000073.1"/>
</dbReference>
<accession>A0ABT1ABA0</accession>
<dbReference type="EMBL" id="JAGSOV010000073">
    <property type="protein sequence ID" value="MCO1659914.1"/>
    <property type="molecule type" value="Genomic_DNA"/>
</dbReference>
<evidence type="ECO:0000313" key="2">
    <source>
        <dbReference type="EMBL" id="MCO1659914.1"/>
    </source>
</evidence>
<keyword evidence="3" id="KW-1185">Reference proteome</keyword>
<proteinExistence type="predicted"/>
<dbReference type="InterPro" id="IPR029039">
    <property type="entry name" value="Flavoprotein-like_sf"/>
</dbReference>
<dbReference type="PROSITE" id="PS50902">
    <property type="entry name" value="FLAVODOXIN_LIKE"/>
    <property type="match status" value="1"/>
</dbReference>
<gene>
    <name evidence="2" type="ORF">KDL28_33125</name>
</gene>